<accession>A0A917C7S9</accession>
<dbReference type="RefSeq" id="WP_188666980.1">
    <property type="nucleotide sequence ID" value="NZ_BMHV01000037.1"/>
</dbReference>
<evidence type="ECO:0000313" key="1">
    <source>
        <dbReference type="EMBL" id="GGF75227.1"/>
    </source>
</evidence>
<dbReference type="Proteomes" id="UP000632498">
    <property type="component" value="Unassembled WGS sequence"/>
</dbReference>
<proteinExistence type="predicted"/>
<comment type="caution">
    <text evidence="1">The sequence shown here is derived from an EMBL/GenBank/DDBJ whole genome shotgun (WGS) entry which is preliminary data.</text>
</comment>
<organism evidence="1 3">
    <name type="scientific">Terasakiella brassicae</name>
    <dbReference type="NCBI Taxonomy" id="1634917"/>
    <lineage>
        <taxon>Bacteria</taxon>
        <taxon>Pseudomonadati</taxon>
        <taxon>Pseudomonadota</taxon>
        <taxon>Alphaproteobacteria</taxon>
        <taxon>Rhodospirillales</taxon>
        <taxon>Terasakiellaceae</taxon>
        <taxon>Terasakiella</taxon>
    </lineage>
</organism>
<gene>
    <name evidence="1" type="ORF">GCM10011332_31540</name>
    <name evidence="2" type="ORF">GCM10011332_32870</name>
</gene>
<name>A0A917C7S9_9PROT</name>
<reference evidence="1" key="2">
    <citation type="submission" date="2020-09" db="EMBL/GenBank/DDBJ databases">
        <authorList>
            <person name="Sun Q."/>
            <person name="Zhou Y."/>
        </authorList>
    </citation>
    <scope>NUCLEOTIDE SEQUENCE</scope>
    <source>
        <strain evidence="1">CGMCC 1.15254</strain>
    </source>
</reference>
<dbReference type="EMBL" id="BMHV01000048">
    <property type="protein sequence ID" value="GGF76336.1"/>
    <property type="molecule type" value="Genomic_DNA"/>
</dbReference>
<evidence type="ECO:0000313" key="2">
    <source>
        <dbReference type="EMBL" id="GGF76336.1"/>
    </source>
</evidence>
<evidence type="ECO:0000313" key="3">
    <source>
        <dbReference type="Proteomes" id="UP000632498"/>
    </source>
</evidence>
<dbReference type="AlphaFoldDB" id="A0A917C7S9"/>
<sequence length="87" mass="9841">MLSQIQSACALERIKKWSHEDVEDIIEDVYTIIGQEMLFVHDVICHVAITTGRDEENEDLTDGVIATDKKGNKIVFTYSTEIQKVDG</sequence>
<dbReference type="EMBL" id="BMHV01000037">
    <property type="protein sequence ID" value="GGF75227.1"/>
    <property type="molecule type" value="Genomic_DNA"/>
</dbReference>
<keyword evidence="3" id="KW-1185">Reference proteome</keyword>
<reference evidence="1" key="1">
    <citation type="journal article" date="2014" name="Int. J. Syst. Evol. Microbiol.">
        <title>Complete genome sequence of Corynebacterium casei LMG S-19264T (=DSM 44701T), isolated from a smear-ripened cheese.</title>
        <authorList>
            <consortium name="US DOE Joint Genome Institute (JGI-PGF)"/>
            <person name="Walter F."/>
            <person name="Albersmeier A."/>
            <person name="Kalinowski J."/>
            <person name="Ruckert C."/>
        </authorList>
    </citation>
    <scope>NUCLEOTIDE SEQUENCE</scope>
    <source>
        <strain evidence="1">CGMCC 1.15254</strain>
    </source>
</reference>
<protein>
    <submittedName>
        <fullName evidence="1">Uncharacterized protein</fullName>
    </submittedName>
</protein>